<dbReference type="STRING" id="1810919.A0A3D8T6I0"/>
<gene>
    <name evidence="1" type="ORF">DSM5745_00950</name>
</gene>
<keyword evidence="2" id="KW-1185">Reference proteome</keyword>
<dbReference type="Gene3D" id="1.25.40.20">
    <property type="entry name" value="Ankyrin repeat-containing domain"/>
    <property type="match status" value="1"/>
</dbReference>
<sequence length="685" mass="77284">MTRGAGAFSISPTIRVHAVVSWDSPAVTLFQERTLINSNGECTKCVLQHIKDNLFQMFRDGTASPTDRLPDNSTLLHAWFWCPWRDLITDSDPQSSGRMQAFIRDLIEAGVPVDEQDLEGRTVLDVAIQQPSWIYRIPILDWSAVAGFEVLRDLLTYGSPMKSPCPGLPTDRVPDLSFDHERATSEYQAAQMTRELLQCNEFEDFVLSELDTAILTKSEASLARLLALEAVKHCEPSARFSGYLGVLWLCLGWPEGIRITLQSGLPQDDRSICYCFRHACREGEHECARILLEYMKDIQPYAVSAAISTNNPEIFSEVIRRWAVRQSRLREMALQCLPNEAISTLPETTDGLLDTKTSSIHRALFSRGIQTDFGYDFCFHVDTVYNYVVGDMFAAQMAYDAGFTDLNQPDPNGITPLMALCCGPGWPLDDSDLPLVFFTRIVHWMVGKGANLYQVSAAGYPALWYLAEEFGLGIHNAGILGLRSPLLLDLDPEKRVLKQIADPQTAKLLSTFLTDRFRDECICACGEHGCSALLLLLHRSGSAYGCKDIALYSDRAADLSPEFFTPEDRVIMSQVIIRYLTFKALELTHTCHHGNMQPHSAVYCNFKHDLADDWSEIRDEQRLLIEQLDSLVAEFTAEYSQLIVRLYDYVQYYWQPRMDEVLAAPKEGFDEDEVRRVQEVGVIGC</sequence>
<protein>
    <submittedName>
        <fullName evidence="1">Uncharacterized protein</fullName>
    </submittedName>
</protein>
<comment type="caution">
    <text evidence="1">The sequence shown here is derived from an EMBL/GenBank/DDBJ whole genome shotgun (WGS) entry which is preliminary data.</text>
</comment>
<accession>A0A3D8T6I0</accession>
<dbReference type="Proteomes" id="UP000256690">
    <property type="component" value="Unassembled WGS sequence"/>
</dbReference>
<dbReference type="OrthoDB" id="1577640at2759"/>
<dbReference type="GeneID" id="38111320"/>
<reference evidence="1 2" key="1">
    <citation type="journal article" date="2018" name="IMA Fungus">
        <title>IMA Genome-F 9: Draft genome sequence of Annulohypoxylon stygium, Aspergillus mulundensis, Berkeleyomyces basicola (syn. Thielaviopsis basicola), Ceratocystis smalleyi, two Cercospora beticola strains, Coleophoma cylindrospora, Fusarium fracticaudum, Phialophora cf. hyalina, and Morchella septimelata.</title>
        <authorList>
            <person name="Wingfield B.D."/>
            <person name="Bills G.F."/>
            <person name="Dong Y."/>
            <person name="Huang W."/>
            <person name="Nel W.J."/>
            <person name="Swalarsk-Parry B.S."/>
            <person name="Vaghefi N."/>
            <person name="Wilken P.M."/>
            <person name="An Z."/>
            <person name="de Beer Z.W."/>
            <person name="De Vos L."/>
            <person name="Chen L."/>
            <person name="Duong T.A."/>
            <person name="Gao Y."/>
            <person name="Hammerbacher A."/>
            <person name="Kikkert J.R."/>
            <person name="Li Y."/>
            <person name="Li H."/>
            <person name="Li K."/>
            <person name="Li Q."/>
            <person name="Liu X."/>
            <person name="Ma X."/>
            <person name="Naidoo K."/>
            <person name="Pethybridge S.J."/>
            <person name="Sun J."/>
            <person name="Steenkamp E.T."/>
            <person name="van der Nest M.A."/>
            <person name="van Wyk S."/>
            <person name="Wingfield M.J."/>
            <person name="Xiong C."/>
            <person name="Yue Q."/>
            <person name="Zhang X."/>
        </authorList>
    </citation>
    <scope>NUCLEOTIDE SEQUENCE [LARGE SCALE GENOMIC DNA]</scope>
    <source>
        <strain evidence="1 2">DSM 5745</strain>
    </source>
</reference>
<dbReference type="EMBL" id="PVWQ01000001">
    <property type="protein sequence ID" value="RDW93628.1"/>
    <property type="molecule type" value="Genomic_DNA"/>
</dbReference>
<name>A0A3D8T6I0_9EURO</name>
<dbReference type="AlphaFoldDB" id="A0A3D8T6I0"/>
<evidence type="ECO:0000313" key="2">
    <source>
        <dbReference type="Proteomes" id="UP000256690"/>
    </source>
</evidence>
<dbReference type="InterPro" id="IPR036770">
    <property type="entry name" value="Ankyrin_rpt-contain_sf"/>
</dbReference>
<evidence type="ECO:0000313" key="1">
    <source>
        <dbReference type="EMBL" id="RDW93628.1"/>
    </source>
</evidence>
<dbReference type="RefSeq" id="XP_026608811.1">
    <property type="nucleotide sequence ID" value="XM_026742966.1"/>
</dbReference>
<dbReference type="SUPFAM" id="SSF48403">
    <property type="entry name" value="Ankyrin repeat"/>
    <property type="match status" value="1"/>
</dbReference>
<organism evidence="1 2">
    <name type="scientific">Aspergillus mulundensis</name>
    <dbReference type="NCBI Taxonomy" id="1810919"/>
    <lineage>
        <taxon>Eukaryota</taxon>
        <taxon>Fungi</taxon>
        <taxon>Dikarya</taxon>
        <taxon>Ascomycota</taxon>
        <taxon>Pezizomycotina</taxon>
        <taxon>Eurotiomycetes</taxon>
        <taxon>Eurotiomycetidae</taxon>
        <taxon>Eurotiales</taxon>
        <taxon>Aspergillaceae</taxon>
        <taxon>Aspergillus</taxon>
        <taxon>Aspergillus subgen. Nidulantes</taxon>
    </lineage>
</organism>
<proteinExistence type="predicted"/>